<evidence type="ECO:0000256" key="1">
    <source>
        <dbReference type="ARBA" id="ARBA00004613"/>
    </source>
</evidence>
<dbReference type="InterPro" id="IPR002450">
    <property type="entry name" value="von_Ebner_gland"/>
</dbReference>
<evidence type="ECO:0000313" key="7">
    <source>
        <dbReference type="RefSeq" id="XP_060054906.1"/>
    </source>
</evidence>
<feature type="domain" description="Lipocalin/cytosolic fatty-acid binding" evidence="5">
    <location>
        <begin position="3"/>
        <end position="124"/>
    </location>
</feature>
<name>A0ABM3Y1F5_ERIEU</name>
<dbReference type="SUPFAM" id="SSF50814">
    <property type="entry name" value="Lipocalins"/>
    <property type="match status" value="1"/>
</dbReference>
<dbReference type="InterPro" id="IPR000566">
    <property type="entry name" value="Lipocln_cytosolic_FA-bd_dom"/>
</dbReference>
<comment type="subcellular location">
    <subcellularLocation>
        <location evidence="1">Secreted</location>
    </subcellularLocation>
</comment>
<evidence type="ECO:0000256" key="2">
    <source>
        <dbReference type="ARBA" id="ARBA00006889"/>
    </source>
</evidence>
<evidence type="ECO:0000256" key="3">
    <source>
        <dbReference type="ARBA" id="ARBA00022525"/>
    </source>
</evidence>
<keyword evidence="3" id="KW-0964">Secreted</keyword>
<dbReference type="RefSeq" id="XP_060054906.1">
    <property type="nucleotide sequence ID" value="XM_060198923.1"/>
</dbReference>
<dbReference type="Pfam" id="PF00061">
    <property type="entry name" value="Lipocalin"/>
    <property type="match status" value="1"/>
</dbReference>
<keyword evidence="6" id="KW-1185">Reference proteome</keyword>
<organism evidence="6 7">
    <name type="scientific">Erinaceus europaeus</name>
    <name type="common">Western European hedgehog</name>
    <dbReference type="NCBI Taxonomy" id="9365"/>
    <lineage>
        <taxon>Eukaryota</taxon>
        <taxon>Metazoa</taxon>
        <taxon>Chordata</taxon>
        <taxon>Craniata</taxon>
        <taxon>Vertebrata</taxon>
        <taxon>Euteleostomi</taxon>
        <taxon>Mammalia</taxon>
        <taxon>Eutheria</taxon>
        <taxon>Laurasiatheria</taxon>
        <taxon>Eulipotyphla</taxon>
        <taxon>Erinaceidae</taxon>
        <taxon>Erinaceinae</taxon>
        <taxon>Erinaceus</taxon>
    </lineage>
</organism>
<evidence type="ECO:0000256" key="4">
    <source>
        <dbReference type="ARBA" id="ARBA00022729"/>
    </source>
</evidence>
<protein>
    <submittedName>
        <fullName evidence="7">Lipocalin-1-like</fullName>
    </submittedName>
</protein>
<gene>
    <name evidence="7" type="primary">LOC132540724</name>
</gene>
<evidence type="ECO:0000313" key="6">
    <source>
        <dbReference type="Proteomes" id="UP001652624"/>
    </source>
</evidence>
<dbReference type="PANTHER" id="PTHR11430">
    <property type="entry name" value="LIPOCALIN"/>
    <property type="match status" value="1"/>
</dbReference>
<dbReference type="InterPro" id="IPR002345">
    <property type="entry name" value="Lipocalin"/>
</dbReference>
<dbReference type="PANTHER" id="PTHR11430:SF124">
    <property type="entry name" value="LIPOCALIN 1-LIKE PROTEIN 1-RELATED"/>
    <property type="match status" value="1"/>
</dbReference>
<dbReference type="GeneID" id="132540724"/>
<reference evidence="7" key="1">
    <citation type="submission" date="2025-08" db="UniProtKB">
        <authorList>
            <consortium name="RefSeq"/>
        </authorList>
    </citation>
    <scope>IDENTIFICATION</scope>
</reference>
<dbReference type="Gene3D" id="2.40.128.20">
    <property type="match status" value="1"/>
</dbReference>
<proteinExistence type="inferred from homology"/>
<accession>A0ABM3Y1F5</accession>
<sequence>MAENQEFPRKKLEAVTPLTLTLLEGGNLELNCAILVDGQCHEITQMLKKTDKPGKYLAYEGHFVMSFISSHMEDHYMLYCEGVLLGKQFRQADLLGRDPEENPAALAEFKLDVKAKGFGLDIFVPKQIETCSLQRD</sequence>
<dbReference type="Proteomes" id="UP001652624">
    <property type="component" value="Chromosome 10"/>
</dbReference>
<evidence type="ECO:0000259" key="5">
    <source>
        <dbReference type="Pfam" id="PF00061"/>
    </source>
</evidence>
<dbReference type="InterPro" id="IPR012674">
    <property type="entry name" value="Calycin"/>
</dbReference>
<comment type="similarity">
    <text evidence="2">Belongs to the calycin superfamily. Lipocalin family.</text>
</comment>
<dbReference type="PRINTS" id="PR01175">
    <property type="entry name" value="VNEBNERGLAND"/>
</dbReference>
<keyword evidence="4" id="KW-0732">Signal</keyword>